<dbReference type="SUPFAM" id="SSF143120">
    <property type="entry name" value="YefM-like"/>
    <property type="match status" value="1"/>
</dbReference>
<reference evidence="4 5" key="1">
    <citation type="journal article" date="2013" name="BMC Genomics">
        <title>Genomes of "Spiribacter", a streamlined, successful halophilic bacterium.</title>
        <authorList>
            <person name="Lopez-Perez M."/>
            <person name="Ghai R."/>
            <person name="Leon M.J."/>
            <person name="Rodriguez-Olmos A."/>
            <person name="Copa-Patino J.L."/>
            <person name="Soliveri J."/>
            <person name="Sanchez-Porro C."/>
            <person name="Ventosa A."/>
            <person name="Rodriguez-Valera F."/>
        </authorList>
    </citation>
    <scope>NUCLEOTIDE SEQUENCE [LARGE SCALE GENOMIC DNA]</scope>
    <source>
        <strain evidence="4 5">UAH-SP71</strain>
    </source>
</reference>
<dbReference type="eggNOG" id="COG4118">
    <property type="taxonomic scope" value="Bacteria"/>
</dbReference>
<dbReference type="Pfam" id="PF02604">
    <property type="entry name" value="PhdYeFM_antitox"/>
    <property type="match status" value="1"/>
</dbReference>
<dbReference type="Gene3D" id="3.40.1620.10">
    <property type="entry name" value="YefM-like domain"/>
    <property type="match status" value="1"/>
</dbReference>
<dbReference type="NCBIfam" id="TIGR01552">
    <property type="entry name" value="phd_fam"/>
    <property type="match status" value="1"/>
</dbReference>
<evidence type="ECO:0000256" key="3">
    <source>
        <dbReference type="SAM" id="MobiDB-lite"/>
    </source>
</evidence>
<name>U5T8Z9_9GAMM</name>
<dbReference type="OrthoDB" id="9800503at2"/>
<dbReference type="InterPro" id="IPR006442">
    <property type="entry name" value="Antitoxin_Phd/YefM"/>
</dbReference>
<comment type="function">
    <text evidence="2">Antitoxin component of a type II toxin-antitoxin (TA) system.</text>
</comment>
<evidence type="ECO:0000313" key="5">
    <source>
        <dbReference type="Proteomes" id="UP000017640"/>
    </source>
</evidence>
<evidence type="ECO:0000256" key="2">
    <source>
        <dbReference type="RuleBase" id="RU362080"/>
    </source>
</evidence>
<dbReference type="Proteomes" id="UP000017640">
    <property type="component" value="Chromosome"/>
</dbReference>
<gene>
    <name evidence="4" type="ORF">SPICUR_09105</name>
</gene>
<dbReference type="AlphaFoldDB" id="U5T8Z9"/>
<proteinExistence type="inferred from homology"/>
<dbReference type="STRING" id="1335757.SPICUR_09105"/>
<dbReference type="RefSeq" id="WP_023368243.1">
    <property type="nucleotide sequence ID" value="NC_022664.1"/>
</dbReference>
<keyword evidence="5" id="KW-1185">Reference proteome</keyword>
<evidence type="ECO:0000313" key="4">
    <source>
        <dbReference type="EMBL" id="AGY92742.1"/>
    </source>
</evidence>
<dbReference type="EMBL" id="CP005990">
    <property type="protein sequence ID" value="AGY92742.1"/>
    <property type="molecule type" value="Genomic_DNA"/>
</dbReference>
<dbReference type="InterPro" id="IPR036165">
    <property type="entry name" value="YefM-like_sf"/>
</dbReference>
<accession>U5T8Z9</accession>
<organism evidence="4 5">
    <name type="scientific">Spiribacter curvatus</name>
    <dbReference type="NCBI Taxonomy" id="1335757"/>
    <lineage>
        <taxon>Bacteria</taxon>
        <taxon>Pseudomonadati</taxon>
        <taxon>Pseudomonadota</taxon>
        <taxon>Gammaproteobacteria</taxon>
        <taxon>Chromatiales</taxon>
        <taxon>Ectothiorhodospiraceae</taxon>
        <taxon>Spiribacter</taxon>
    </lineage>
</organism>
<evidence type="ECO:0000256" key="1">
    <source>
        <dbReference type="ARBA" id="ARBA00009981"/>
    </source>
</evidence>
<dbReference type="KEGG" id="spiu:SPICUR_09105"/>
<feature type="region of interest" description="Disordered" evidence="3">
    <location>
        <begin position="71"/>
        <end position="94"/>
    </location>
</feature>
<dbReference type="HOGENOM" id="CLU_163140_7_1_6"/>
<sequence length="94" mass="10629">MDGTLVTKRCMTMDAGSITLPKAKAHLHELADRAERGESVTITRHGRPVVRLVPVEVERQPINADRLRTLTDQMPMAGEESGLFMRRARESERF</sequence>
<comment type="similarity">
    <text evidence="1 2">Belongs to the phD/YefM antitoxin family.</text>
</comment>
<protein>
    <recommendedName>
        <fullName evidence="2">Antitoxin</fullName>
    </recommendedName>
</protein>